<protein>
    <recommendedName>
        <fullName evidence="4">CDP-glycerol:poly(Glycerophosphate) glycerophosphotransferase</fullName>
    </recommendedName>
</protein>
<feature type="transmembrane region" description="Helical" evidence="1">
    <location>
        <begin position="111"/>
        <end position="128"/>
    </location>
</feature>
<accession>C7QZI9</accession>
<dbReference type="OrthoDB" id="7806295at2"/>
<dbReference type="GO" id="GO:0047355">
    <property type="term" value="F:CDP-glycerol glycerophosphotransferase activity"/>
    <property type="evidence" value="ECO:0007669"/>
    <property type="project" value="InterPro"/>
</dbReference>
<dbReference type="GO" id="GO:0016020">
    <property type="term" value="C:membrane"/>
    <property type="evidence" value="ECO:0007669"/>
    <property type="project" value="InterPro"/>
</dbReference>
<feature type="transmembrane region" description="Helical" evidence="1">
    <location>
        <begin position="83"/>
        <end position="105"/>
    </location>
</feature>
<dbReference type="Pfam" id="PF04464">
    <property type="entry name" value="Glyphos_transf"/>
    <property type="match status" value="1"/>
</dbReference>
<sequence>MTVTEKQPRILTVLQKVHANLLELAGYPFLFAGITVALLTTVLVAAPSTWIVAAVIVVLLIAEMTTRNSLPTPERLTAPHDGRAYLGSGHALRVLLFITAIASALTANGGIRTQHIIIVLFVAGLLLVEPLTVRMGRRGAPQGAHLPWAAENPPSLPPQYPAYVANNIALLVVCFFPSDLAVVITLLCTAVSVVAQVATWLVASRRTNIKKHVDATLTRELAKYSPQFYVYYDAPVGTAYQLAMWLPYLDQLGERYAVILRNQATLDEVAPLTQAPIIVRKDMASLDSVIVDSVKAVFYVNNAIKNAHFVRFHQYTHIQLNHGDSDKPPSYNPAMRMYDRNFVAGQAAVERYAARGVETHPHYFEIVGRPQITGIQLTEAETVPASPTVLYAPTWAGFMADSQCSSLPIGLDIINAYVDAGARIIFRPHPHARNTPRLRTACDAITERLTALNDTTGTGHVIGEQAEREWSIIDCFNQSDILVSDVSSVVPDYLYSAKPIVLTEIGVTDREEFLTDNPIGVGCYILREDLSNLDKVVTESTTTDPLKATRLALRSHYLGDFPAETYEEAFLTTAARYVRGE</sequence>
<dbReference type="Gene3D" id="3.40.50.12580">
    <property type="match status" value="1"/>
</dbReference>
<feature type="transmembrane region" description="Helical" evidence="1">
    <location>
        <begin position="29"/>
        <end position="62"/>
    </location>
</feature>
<proteinExistence type="predicted"/>
<evidence type="ECO:0000256" key="1">
    <source>
        <dbReference type="SAM" id="Phobius"/>
    </source>
</evidence>
<dbReference type="AlphaFoldDB" id="C7QZI9"/>
<evidence type="ECO:0008006" key="4">
    <source>
        <dbReference type="Google" id="ProtNLM"/>
    </source>
</evidence>
<dbReference type="STRING" id="471856.Jden_1844"/>
<name>C7QZI9_JONDD</name>
<dbReference type="Proteomes" id="UP000000628">
    <property type="component" value="Chromosome"/>
</dbReference>
<dbReference type="RefSeq" id="WP_015772115.1">
    <property type="nucleotide sequence ID" value="NC_013174.1"/>
</dbReference>
<keyword evidence="1" id="KW-0472">Membrane</keyword>
<dbReference type="HOGENOM" id="CLU_465163_0_0_11"/>
<keyword evidence="1" id="KW-1133">Transmembrane helix</keyword>
<keyword evidence="1" id="KW-0812">Transmembrane</keyword>
<evidence type="ECO:0000313" key="2">
    <source>
        <dbReference type="EMBL" id="ACV09487.1"/>
    </source>
</evidence>
<dbReference type="InterPro" id="IPR007554">
    <property type="entry name" value="Glycerophosphate_synth"/>
</dbReference>
<evidence type="ECO:0000313" key="3">
    <source>
        <dbReference type="Proteomes" id="UP000000628"/>
    </source>
</evidence>
<organism evidence="2 3">
    <name type="scientific">Jonesia denitrificans (strain ATCC 14870 / DSM 20603 / BCRC 15368 / CIP 55.134 / JCM 11481 / NBRC 15587 / NCTC 10816 / Prevot 55134)</name>
    <name type="common">Listeria denitrificans</name>
    <dbReference type="NCBI Taxonomy" id="471856"/>
    <lineage>
        <taxon>Bacteria</taxon>
        <taxon>Bacillati</taxon>
        <taxon>Actinomycetota</taxon>
        <taxon>Actinomycetes</taxon>
        <taxon>Micrococcales</taxon>
        <taxon>Jonesiaceae</taxon>
        <taxon>Jonesia</taxon>
    </lineage>
</organism>
<dbReference type="InterPro" id="IPR043148">
    <property type="entry name" value="TagF_C"/>
</dbReference>
<feature type="transmembrane region" description="Helical" evidence="1">
    <location>
        <begin position="184"/>
        <end position="203"/>
    </location>
</feature>
<dbReference type="KEGG" id="jde:Jden_1844"/>
<keyword evidence="3" id="KW-1185">Reference proteome</keyword>
<reference evidence="2 3" key="1">
    <citation type="journal article" date="2009" name="Stand. Genomic Sci.">
        <title>Complete genome sequence of Jonesia denitrificans type strain (Prevot 55134).</title>
        <authorList>
            <person name="Pukall R."/>
            <person name="Gehrich-Schroter G."/>
            <person name="Lapidus A."/>
            <person name="Nolan M."/>
            <person name="Glavina Del Rio T."/>
            <person name="Lucas S."/>
            <person name="Chen F."/>
            <person name="Tice H."/>
            <person name="Pitluck S."/>
            <person name="Cheng J.F."/>
            <person name="Copeland A."/>
            <person name="Saunders E."/>
            <person name="Brettin T."/>
            <person name="Detter J.C."/>
            <person name="Bruce D."/>
            <person name="Goodwin L."/>
            <person name="Pati A."/>
            <person name="Ivanova N."/>
            <person name="Mavromatis K."/>
            <person name="Ovchinnikova G."/>
            <person name="Chen A."/>
            <person name="Palaniappan K."/>
            <person name="Land M."/>
            <person name="Hauser L."/>
            <person name="Chang Y.J."/>
            <person name="Jeffries C.D."/>
            <person name="Chain P."/>
            <person name="Goker M."/>
            <person name="Bristow J."/>
            <person name="Eisen J.A."/>
            <person name="Markowitz V."/>
            <person name="Hugenholtz P."/>
            <person name="Kyrpides N.C."/>
            <person name="Klenk H.P."/>
            <person name="Han C."/>
        </authorList>
    </citation>
    <scope>NUCLEOTIDE SEQUENCE [LARGE SCALE GENOMIC DNA]</scope>
    <source>
        <strain evidence="3">ATCC 14870 / DSM 20603 / BCRC 15368 / CIP 55.134 / JCM 11481 / NBRC 15587 / NCTC 10816 / Prevot 55134</strain>
    </source>
</reference>
<dbReference type="eggNOG" id="COG1887">
    <property type="taxonomic scope" value="Bacteria"/>
</dbReference>
<gene>
    <name evidence="2" type="ordered locus">Jden_1844</name>
</gene>
<dbReference type="EMBL" id="CP001706">
    <property type="protein sequence ID" value="ACV09487.1"/>
    <property type="molecule type" value="Genomic_DNA"/>
</dbReference>